<feature type="transmembrane region" description="Helical" evidence="5">
    <location>
        <begin position="70"/>
        <end position="95"/>
    </location>
</feature>
<feature type="transmembrane region" description="Helical" evidence="5">
    <location>
        <begin position="115"/>
        <end position="138"/>
    </location>
</feature>
<accession>A0A9P5HAA1</accession>
<feature type="transmembrane region" description="Helical" evidence="5">
    <location>
        <begin position="245"/>
        <end position="264"/>
    </location>
</feature>
<evidence type="ECO:0000256" key="5">
    <source>
        <dbReference type="SAM" id="Phobius"/>
    </source>
</evidence>
<evidence type="ECO:0000256" key="3">
    <source>
        <dbReference type="ARBA" id="ARBA00022989"/>
    </source>
</evidence>
<proteinExistence type="predicted"/>
<keyword evidence="4 5" id="KW-0472">Membrane</keyword>
<evidence type="ECO:0000256" key="2">
    <source>
        <dbReference type="ARBA" id="ARBA00022692"/>
    </source>
</evidence>
<keyword evidence="3 5" id="KW-1133">Transmembrane helix</keyword>
<name>A0A9P5HAA1_9HYPO</name>
<dbReference type="InterPro" id="IPR007568">
    <property type="entry name" value="RTA1"/>
</dbReference>
<evidence type="ECO:0000313" key="6">
    <source>
        <dbReference type="EMBL" id="KAF7553345.1"/>
    </source>
</evidence>
<protein>
    <recommendedName>
        <fullName evidence="8">RTA1 like protein</fullName>
    </recommendedName>
</protein>
<dbReference type="AlphaFoldDB" id="A0A9P5HAA1"/>
<organism evidence="6 7">
    <name type="scientific">Cylindrodendrum hubeiense</name>
    <dbReference type="NCBI Taxonomy" id="595255"/>
    <lineage>
        <taxon>Eukaryota</taxon>
        <taxon>Fungi</taxon>
        <taxon>Dikarya</taxon>
        <taxon>Ascomycota</taxon>
        <taxon>Pezizomycotina</taxon>
        <taxon>Sordariomycetes</taxon>
        <taxon>Hypocreomycetidae</taxon>
        <taxon>Hypocreales</taxon>
        <taxon>Nectriaceae</taxon>
        <taxon>Cylindrodendrum</taxon>
    </lineage>
</organism>
<dbReference type="Proteomes" id="UP000722485">
    <property type="component" value="Unassembled WGS sequence"/>
</dbReference>
<sequence length="295" mass="33226">MAEKSYYLYAPSEALAGVVAGLYALSFLITLYQTIRKRSWVWLVMVLGIGIGYVARVLSAKNPTDKGPYVLQFTLVILAPVMMAGVIYVIFSRIVFWVVPPESRNLRFLWVPPRFITLIFVGFDVIALLLQLVAAVLIAGTDATDSNAKHKINLGKDLGLVGVSVQITGFGLFTIAAIRFHFVSKRLDGQFVAMNQAKHDIKQHWSKLLFAVNGSCFLILIRSVFREIEFAEGKKGGTQQEEWYLYVFDTLPILLVVILYNIWFPGNYLKHLGFRLPKEYRGLASSEDAIDLRQV</sequence>
<evidence type="ECO:0008006" key="8">
    <source>
        <dbReference type="Google" id="ProtNLM"/>
    </source>
</evidence>
<keyword evidence="2 5" id="KW-0812">Transmembrane</keyword>
<evidence type="ECO:0000256" key="4">
    <source>
        <dbReference type="ARBA" id="ARBA00023136"/>
    </source>
</evidence>
<dbReference type="GO" id="GO:0016020">
    <property type="term" value="C:membrane"/>
    <property type="evidence" value="ECO:0007669"/>
    <property type="project" value="UniProtKB-SubCell"/>
</dbReference>
<comment type="caution">
    <text evidence="6">The sequence shown here is derived from an EMBL/GenBank/DDBJ whole genome shotgun (WGS) entry which is preliminary data.</text>
</comment>
<gene>
    <name evidence="6" type="ORF">G7Z17_g3708</name>
</gene>
<feature type="transmembrane region" description="Helical" evidence="5">
    <location>
        <begin position="208"/>
        <end position="225"/>
    </location>
</feature>
<comment type="subcellular location">
    <subcellularLocation>
        <location evidence="1">Membrane</location>
        <topology evidence="1">Multi-pass membrane protein</topology>
    </subcellularLocation>
</comment>
<evidence type="ECO:0000313" key="7">
    <source>
        <dbReference type="Proteomes" id="UP000722485"/>
    </source>
</evidence>
<dbReference type="PANTHER" id="PTHR31465">
    <property type="entry name" value="PROTEIN RTA1-RELATED"/>
    <property type="match status" value="1"/>
</dbReference>
<dbReference type="Pfam" id="PF04479">
    <property type="entry name" value="RTA1"/>
    <property type="match status" value="1"/>
</dbReference>
<evidence type="ECO:0000256" key="1">
    <source>
        <dbReference type="ARBA" id="ARBA00004141"/>
    </source>
</evidence>
<feature type="transmembrane region" description="Helical" evidence="5">
    <location>
        <begin position="158"/>
        <end position="178"/>
    </location>
</feature>
<dbReference type="PANTHER" id="PTHR31465:SF28">
    <property type="entry name" value="DOMAIN PROTEIN, PUTATIVE-RELATED"/>
    <property type="match status" value="1"/>
</dbReference>
<keyword evidence="7" id="KW-1185">Reference proteome</keyword>
<reference evidence="6" key="1">
    <citation type="submission" date="2020-03" db="EMBL/GenBank/DDBJ databases">
        <title>Draft Genome Sequence of Cylindrodendrum hubeiense.</title>
        <authorList>
            <person name="Buettner E."/>
            <person name="Kellner H."/>
        </authorList>
    </citation>
    <scope>NUCLEOTIDE SEQUENCE</scope>
    <source>
        <strain evidence="6">IHI 201604</strain>
    </source>
</reference>
<dbReference type="EMBL" id="JAANBB010000047">
    <property type="protein sequence ID" value="KAF7553345.1"/>
    <property type="molecule type" value="Genomic_DNA"/>
</dbReference>
<dbReference type="OrthoDB" id="3358017at2759"/>
<feature type="transmembrane region" description="Helical" evidence="5">
    <location>
        <begin position="40"/>
        <end position="58"/>
    </location>
</feature>
<feature type="transmembrane region" description="Helical" evidence="5">
    <location>
        <begin position="6"/>
        <end position="28"/>
    </location>
</feature>